<dbReference type="SUPFAM" id="SSF81837">
    <property type="entry name" value="BEACH domain"/>
    <property type="match status" value="1"/>
</dbReference>
<name>A0A8J2RFK0_9CRUS</name>
<feature type="domain" description="BEACH" evidence="3">
    <location>
        <begin position="266"/>
        <end position="542"/>
    </location>
</feature>
<proteinExistence type="predicted"/>
<dbReference type="PROSITE" id="PS50082">
    <property type="entry name" value="WD_REPEATS_2"/>
    <property type="match status" value="1"/>
</dbReference>
<feature type="domain" description="Rhodanese" evidence="4">
    <location>
        <begin position="1668"/>
        <end position="1771"/>
    </location>
</feature>
<dbReference type="InterPro" id="IPR036372">
    <property type="entry name" value="BEACH_dom_sf"/>
</dbReference>
<protein>
    <recommendedName>
        <fullName evidence="7">WD repeat-containing protein 81</fullName>
    </recommendedName>
</protein>
<dbReference type="SMART" id="SM01026">
    <property type="entry name" value="Beach"/>
    <property type="match status" value="1"/>
</dbReference>
<organism evidence="5 6">
    <name type="scientific">Daphnia galeata</name>
    <dbReference type="NCBI Taxonomy" id="27404"/>
    <lineage>
        <taxon>Eukaryota</taxon>
        <taxon>Metazoa</taxon>
        <taxon>Ecdysozoa</taxon>
        <taxon>Arthropoda</taxon>
        <taxon>Crustacea</taxon>
        <taxon>Branchiopoda</taxon>
        <taxon>Diplostraca</taxon>
        <taxon>Cladocera</taxon>
        <taxon>Anomopoda</taxon>
        <taxon>Daphniidae</taxon>
        <taxon>Daphnia</taxon>
    </lineage>
</organism>
<dbReference type="SUPFAM" id="SSF52821">
    <property type="entry name" value="Rhodanese/Cell cycle control phosphatase"/>
    <property type="match status" value="1"/>
</dbReference>
<dbReference type="PROSITE" id="PS50206">
    <property type="entry name" value="RHODANESE_3"/>
    <property type="match status" value="1"/>
</dbReference>
<dbReference type="PROSITE" id="PS50294">
    <property type="entry name" value="WD_REPEATS_REGION"/>
    <property type="match status" value="1"/>
</dbReference>
<dbReference type="InterPro" id="IPR036322">
    <property type="entry name" value="WD40_repeat_dom_sf"/>
</dbReference>
<dbReference type="PANTHER" id="PTHR44662">
    <property type="entry name" value="WD REPEAT-CONTAINING PROTEIN 81"/>
    <property type="match status" value="1"/>
</dbReference>
<reference evidence="5" key="1">
    <citation type="submission" date="2021-11" db="EMBL/GenBank/DDBJ databases">
        <authorList>
            <person name="Schell T."/>
        </authorList>
    </citation>
    <scope>NUCLEOTIDE SEQUENCE</scope>
    <source>
        <strain evidence="5">M5</strain>
    </source>
</reference>
<evidence type="ECO:0000256" key="1">
    <source>
        <dbReference type="PROSITE-ProRule" id="PRU00221"/>
    </source>
</evidence>
<dbReference type="SUPFAM" id="SSF50978">
    <property type="entry name" value="WD40 repeat-like"/>
    <property type="match status" value="1"/>
</dbReference>
<accession>A0A8J2RFK0</accession>
<dbReference type="PANTHER" id="PTHR44662:SF1">
    <property type="entry name" value="WD REPEAT-CONTAINING PROTEIN 81"/>
    <property type="match status" value="1"/>
</dbReference>
<dbReference type="Pfam" id="PF00400">
    <property type="entry name" value="WD40"/>
    <property type="match status" value="2"/>
</dbReference>
<gene>
    <name evidence="5" type="ORF">DGAL_LOCUS4298</name>
</gene>
<dbReference type="GO" id="GO:0035973">
    <property type="term" value="P:aggrephagy"/>
    <property type="evidence" value="ECO:0007669"/>
    <property type="project" value="TreeGrafter"/>
</dbReference>
<feature type="chain" id="PRO_5035173819" description="WD repeat-containing protein 81" evidence="2">
    <location>
        <begin position="23"/>
        <end position="1772"/>
    </location>
</feature>
<keyword evidence="6" id="KW-1185">Reference proteome</keyword>
<dbReference type="InterPro" id="IPR036873">
    <property type="entry name" value="Rhodanese-like_dom_sf"/>
</dbReference>
<evidence type="ECO:0000313" key="6">
    <source>
        <dbReference type="Proteomes" id="UP000789390"/>
    </source>
</evidence>
<dbReference type="GO" id="GO:0035014">
    <property type="term" value="F:phosphatidylinositol 3-kinase regulator activity"/>
    <property type="evidence" value="ECO:0007669"/>
    <property type="project" value="TreeGrafter"/>
</dbReference>
<dbReference type="OrthoDB" id="29306at2759"/>
<evidence type="ECO:0000259" key="4">
    <source>
        <dbReference type="PROSITE" id="PS50206"/>
    </source>
</evidence>
<dbReference type="Gene3D" id="3.40.250.10">
    <property type="entry name" value="Rhodanese-like domain"/>
    <property type="match status" value="1"/>
</dbReference>
<keyword evidence="1" id="KW-0853">WD repeat</keyword>
<dbReference type="Proteomes" id="UP000789390">
    <property type="component" value="Unassembled WGS sequence"/>
</dbReference>
<dbReference type="InterPro" id="IPR015943">
    <property type="entry name" value="WD40/YVTN_repeat-like_dom_sf"/>
</dbReference>
<dbReference type="GO" id="GO:0005739">
    <property type="term" value="C:mitochondrion"/>
    <property type="evidence" value="ECO:0007669"/>
    <property type="project" value="TreeGrafter"/>
</dbReference>
<evidence type="ECO:0000313" key="5">
    <source>
        <dbReference type="EMBL" id="CAH0101926.1"/>
    </source>
</evidence>
<dbReference type="Pfam" id="PF00581">
    <property type="entry name" value="Rhodanese"/>
    <property type="match status" value="1"/>
</dbReference>
<dbReference type="CDD" id="cd06071">
    <property type="entry name" value="Beach"/>
    <property type="match status" value="1"/>
</dbReference>
<keyword evidence="2" id="KW-0732">Signal</keyword>
<evidence type="ECO:0008006" key="7">
    <source>
        <dbReference type="Google" id="ProtNLM"/>
    </source>
</evidence>
<dbReference type="InterPro" id="IPR000409">
    <property type="entry name" value="BEACH_dom"/>
</dbReference>
<dbReference type="InterPro" id="IPR001763">
    <property type="entry name" value="Rhodanese-like_dom"/>
</dbReference>
<feature type="signal peptide" evidence="2">
    <location>
        <begin position="1"/>
        <end position="22"/>
    </location>
</feature>
<dbReference type="SMART" id="SM00320">
    <property type="entry name" value="WD40"/>
    <property type="match status" value="6"/>
</dbReference>
<evidence type="ECO:0000256" key="2">
    <source>
        <dbReference type="SAM" id="SignalP"/>
    </source>
</evidence>
<dbReference type="Gene3D" id="1.10.1540.10">
    <property type="entry name" value="BEACH domain"/>
    <property type="match status" value="1"/>
</dbReference>
<dbReference type="EMBL" id="CAKKLH010000068">
    <property type="protein sequence ID" value="CAH0101926.1"/>
    <property type="molecule type" value="Genomic_DNA"/>
</dbReference>
<dbReference type="SMART" id="SM00450">
    <property type="entry name" value="RHOD"/>
    <property type="match status" value="1"/>
</dbReference>
<sequence length="1772" mass="195786">MNFKLTCLIVCLLAWTSRYIKKNLKLPNDFENHATYSPDEVQAFLWDSESLIGPDWILVYINVIPKCNHLVLSTSSIHSDMGLDVKDLTYSQYLHYVSQTNFKNLWKESQKKFPEAYRPFALNRGRRSNPKNASWQESLSSLLTRVFSCPIISLESGPVLHPTSQLQSCVLQSVGVFECSSSFFVITEHIPHSVHQCLSLSPSLLSSNSVKPMFLLFQMLHAVKEMQDRSLFVEGVTWQHFFINESLNLKVLPALASSLIPLEPVQATKQESSLQELTTSWVRGCLSNYDYLMALNDLAGRQINNPFNHPVLPWISDLSSPFGNWRDLAKSKFRLNKGDRQLDLTFDPTTFEAPEGKEDVLTSQVPHHVTDVLSEITFYVYQARRTVRSVLCRYVRPTWNPLEYPTSIERMQQWTPDECIPQFFSDPSIFKSIHDDLPDLNYPPWASSPEDFITKHRNALESPYVSERLHQWIDLTFGFRLSGSAAIKAKNVHLSLVDGHLDLSSRGVVQLFSQPHPRKLLPSPYVGRSPPRLPPAEEQLSLPLDYNPVGLLRQLETVSHFYGPTAPDSQDLAITTVAGRRQRDLQWIVTLAMELFIPQRFRLIRLNARLEERWQICQDIVRFDRHLLPRSLRSFIHTVFQNEIVTAQGLPPPSAHQLLQPMVSLIPFPSEFPAVLTATHQLKQLLDHANMDFLGVGKIITSFTSPSSIALVIPFVKALLLKNTTAFRAALYLLDPIAAALGPTETAKEFLHIILKIMGPEQPSAPLVLLYHKRFLLMLQVRLGIRCFLQNISLLIVEGVGGCYNADSVTSVQQLLVAPSSSSLSPNMDRLKLGKEQEPESETEIESGDVFTFEVGEEAALMEQSSGEEAGPVSGTPSRNSVKYSLAAAAYPVRDIHELDGCTVSQVSVDSLLWQAHRLGPVLTARYLTRNLLRMLALCYADETSLNLADPSQEESSPFQISGALLQGDFNANRILGCLSSIANLYGEQFVMLQYFPHAAEVVNRCISSGTISVMLEGGLVGSCSLILACIPCLQDSNFMQCLREVILRQLLDPIVCAVTSTEQTFARGGAARSALTIKLLDCLCALSIRLGTDAAGQFISDPALKLLKSFDRVSKVASNPSVSRANSLKGRPDYMCHQRRLSNTLRQAQAAAEIEAASSSPSNNVTRLAANEALSLTEMAATFTDHFAFQLLTALNLILGVRHVQSLVEQGGQAAQTCATQYASTKDELDSDPEWNNKRRTSVFSGLRVNRSFSNDVDAAAGSSYGSRISVVGNRIQLFAEEEAVPETPNDHCDSRPTLEEAQEMLCYRKTDSARHLRGNWLAYWEHEAGRADRDTRFNFKQIRLLQLNGHSAGIRSIHVMDSETGLLTAGRDKTARVWSLNSQGDGNNSVSASYVYQQHRKPLLGVSFIDTARLAASCDGAVHLWDPFVGTSVRQLDASSSSKFPTVTAMKALPAQPILVTATAEGTLRMLDTRTPLTYQHELRISPVAAGLVRCLATGSNGYWVAAGHSSGILSLIDTRTGMLLSSWKGHEGEVLQVNGWTSPNGSQHLISSSLDQSVSVWSADDGKLKFNFRGASEPVHCLCITGGGELVTGTTANRIGVYTSLTNNANFSSTKLRSDTFKGVLTAMAVVPLNRMLLLGSDTVIAMGAAGVKEVNFEELRDGLSNGSLVYLDVRNRDELVNDGKIVGSVVVPLPEVEEAFNKGDEDFSAKYGFSKPAKDATNVVVGCRSGRRAVSAIQILEKLGYNSLMIYKGSFLDWQAKGGPITKG</sequence>
<evidence type="ECO:0000259" key="3">
    <source>
        <dbReference type="PROSITE" id="PS50197"/>
    </source>
</evidence>
<dbReference type="PROSITE" id="PS50197">
    <property type="entry name" value="BEACH"/>
    <property type="match status" value="1"/>
</dbReference>
<comment type="caution">
    <text evidence="5">The sequence shown here is derived from an EMBL/GenBank/DDBJ whole genome shotgun (WGS) entry which is preliminary data.</text>
</comment>
<dbReference type="InterPro" id="IPR052651">
    <property type="entry name" value="WDR81"/>
</dbReference>
<feature type="repeat" description="WD" evidence="1">
    <location>
        <begin position="1349"/>
        <end position="1384"/>
    </location>
</feature>
<dbReference type="InterPro" id="IPR001680">
    <property type="entry name" value="WD40_rpt"/>
</dbReference>
<dbReference type="Gene3D" id="2.130.10.10">
    <property type="entry name" value="YVTN repeat-like/Quinoprotein amine dehydrogenase"/>
    <property type="match status" value="2"/>
</dbReference>
<dbReference type="Pfam" id="PF02138">
    <property type="entry name" value="Beach"/>
    <property type="match status" value="1"/>
</dbReference>